<gene>
    <name evidence="21" type="primary">pla1</name>
    <name evidence="20" type="ORF">SJAG_02720</name>
</gene>
<keyword evidence="22" id="KW-1185">Reference proteome</keyword>
<feature type="binding site" evidence="14">
    <location>
        <begin position="232"/>
        <end position="233"/>
    </location>
    <ligand>
        <name>ATP</name>
        <dbReference type="ChEBI" id="CHEBI:30616"/>
    </ligand>
</feature>
<dbReference type="CDD" id="cd05402">
    <property type="entry name" value="NT_PAP_TUTase"/>
    <property type="match status" value="1"/>
</dbReference>
<dbReference type="GO" id="GO:0031126">
    <property type="term" value="P:sno(s)RNA 3'-end processing"/>
    <property type="evidence" value="ECO:0007669"/>
    <property type="project" value="EnsemblFungi"/>
</dbReference>
<dbReference type="GO" id="GO:0033621">
    <property type="term" value="P:nuclear mRNA surveillance of meiosis-specific transcripts"/>
    <property type="evidence" value="ECO:0007669"/>
    <property type="project" value="EnsemblFungi"/>
</dbReference>
<evidence type="ECO:0000256" key="5">
    <source>
        <dbReference type="ARBA" id="ARBA00022679"/>
    </source>
</evidence>
<feature type="domain" description="Poly(A) polymerase RNA-binding" evidence="17">
    <location>
        <begin position="352"/>
        <end position="535"/>
    </location>
</feature>
<comment type="similarity">
    <text evidence="3 13">Belongs to the poly(A) polymerase family.</text>
</comment>
<dbReference type="GO" id="GO:0005829">
    <property type="term" value="C:cytosol"/>
    <property type="evidence" value="ECO:0007669"/>
    <property type="project" value="EnsemblFungi"/>
</dbReference>
<evidence type="ECO:0000256" key="7">
    <source>
        <dbReference type="ARBA" id="ARBA00022741"/>
    </source>
</evidence>
<dbReference type="SUPFAM" id="SSF81631">
    <property type="entry name" value="PAP/OAS1 substrate-binding domain"/>
    <property type="match status" value="1"/>
</dbReference>
<feature type="domain" description="Poly(A) polymerase central" evidence="18">
    <location>
        <begin position="205"/>
        <end position="350"/>
    </location>
</feature>
<feature type="binding site" evidence="15">
    <location>
        <position position="99"/>
    </location>
    <ligand>
        <name>Mg(2+)</name>
        <dbReference type="ChEBI" id="CHEBI:18420"/>
        <label>1</label>
        <note>catalytic</note>
    </ligand>
</feature>
<dbReference type="InterPro" id="IPR007010">
    <property type="entry name" value="PolA_pol_RNA-bd_dom"/>
</dbReference>
<sequence>MASKQWGITPPISTAPPTEKENALNTALVNELKAQNLFESAQDSEKRVRVLQELQAITTEFVRKVSLSKHMSEKMASESGGKIFTYGSYRLGVYGPGSDIDTLVVVPKHVSRENFFQDLEPMLRARPEITDLAAVPEAYVPIIKFKFLGISIDLIFARLSIPRVPLDLELSDSNLLKGVEERCILSLNGTRVTDQILQLVPNRAVFKHALRAIKFWAQRRAIYANVVGFPGGVAWAMMVARICQLYPNAVSAVIVSKFFRILSQWNWPQPVLLKPIDDGPLQVRVWNPKLYPSDKAHRMPIITPAYPSMCATHNITPSTQTVILREMARAGLIVDDIMAGKKPWSALFEKHDFFHRYRYYLTVTAASKTADSQLKWSGLVESKLRHFVTRLELVDAITLAHPFNKGFNKIYMCKTEEEAQQVANGVSTAVVAKDANLEEAAKAGDQNEHKEGEGDAADEKKFSVYTTTFYIGLEIERKKGPQSKRLDITWPSQEFSEMCKKWDKFDDTMMTVFIKNTRNYTLPDEVFEPGEERPKPPTKKRIASAEKKTENDQVPKRQKVPQA</sequence>
<dbReference type="PANTHER" id="PTHR10682">
    <property type="entry name" value="POLY A POLYMERASE"/>
    <property type="match status" value="1"/>
</dbReference>
<dbReference type="SUPFAM" id="SSF81301">
    <property type="entry name" value="Nucleotidyltransferase"/>
    <property type="match status" value="1"/>
</dbReference>
<evidence type="ECO:0000256" key="3">
    <source>
        <dbReference type="ARBA" id="ARBA00010912"/>
    </source>
</evidence>
<dbReference type="GO" id="GO:1990251">
    <property type="term" value="C:nuclear exosome focus"/>
    <property type="evidence" value="ECO:0007669"/>
    <property type="project" value="EnsemblFungi"/>
</dbReference>
<comment type="cofactor">
    <cofactor evidence="15">
        <name>Mg(2+)</name>
        <dbReference type="ChEBI" id="CHEBI:18420"/>
    </cofactor>
    <text evidence="15">Binds 2 magnesium ions. Also active with manganese.</text>
</comment>
<dbReference type="GO" id="GO:0003723">
    <property type="term" value="F:RNA binding"/>
    <property type="evidence" value="ECO:0007669"/>
    <property type="project" value="UniProtKB-UniRule"/>
</dbReference>
<accession>B6K102</accession>
<dbReference type="VEuPathDB" id="FungiDB:SJAG_02720"/>
<dbReference type="GO" id="GO:0071920">
    <property type="term" value="C:cleavage body"/>
    <property type="evidence" value="ECO:0007669"/>
    <property type="project" value="EnsemblFungi"/>
</dbReference>
<keyword evidence="10" id="KW-0694">RNA-binding</keyword>
<evidence type="ECO:0000313" key="22">
    <source>
        <dbReference type="Proteomes" id="UP000001744"/>
    </source>
</evidence>
<feature type="binding site" evidence="14">
    <location>
        <begin position="99"/>
        <end position="101"/>
    </location>
    <ligand>
        <name>ATP</name>
        <dbReference type="ChEBI" id="CHEBI:30616"/>
    </ligand>
</feature>
<organism evidence="20 22">
    <name type="scientific">Schizosaccharomyces japonicus (strain yFS275 / FY16936)</name>
    <name type="common">Fission yeast</name>
    <dbReference type="NCBI Taxonomy" id="402676"/>
    <lineage>
        <taxon>Eukaryota</taxon>
        <taxon>Fungi</taxon>
        <taxon>Dikarya</taxon>
        <taxon>Ascomycota</taxon>
        <taxon>Taphrinomycotina</taxon>
        <taxon>Schizosaccharomycetes</taxon>
        <taxon>Schizosaccharomycetales</taxon>
        <taxon>Schizosaccharomycetaceae</taxon>
        <taxon>Schizosaccharomyces</taxon>
    </lineage>
</organism>
<dbReference type="Pfam" id="PF20750">
    <property type="entry name" value="PAP_NTPase"/>
    <property type="match status" value="1"/>
</dbReference>
<dbReference type="InterPro" id="IPR048840">
    <property type="entry name" value="PolA_pol_NTPase"/>
</dbReference>
<dbReference type="JaponicusDB" id="SJAG_02720">
    <property type="gene designation" value="pla1"/>
</dbReference>
<dbReference type="FunFam" id="1.10.1410.10:FF:000001">
    <property type="entry name" value="Putative poly(A) polymerase gamma"/>
    <property type="match status" value="1"/>
</dbReference>
<dbReference type="Gene3D" id="3.30.460.10">
    <property type="entry name" value="Beta Polymerase, domain 2"/>
    <property type="match status" value="1"/>
</dbReference>
<evidence type="ECO:0000256" key="12">
    <source>
        <dbReference type="ARBA" id="ARBA00023242"/>
    </source>
</evidence>
<evidence type="ECO:0000256" key="13">
    <source>
        <dbReference type="PIRNR" id="PIRNR018425"/>
    </source>
</evidence>
<dbReference type="Pfam" id="PF04928">
    <property type="entry name" value="PAP_central"/>
    <property type="match status" value="1"/>
</dbReference>
<dbReference type="FunFam" id="3.30.70.590:FF:000003">
    <property type="entry name" value="Poly(A) polymerase"/>
    <property type="match status" value="1"/>
</dbReference>
<evidence type="ECO:0000256" key="14">
    <source>
        <dbReference type="PIRSR" id="PIRSR018425-1"/>
    </source>
</evidence>
<dbReference type="PIRSF" id="PIRSF018425">
    <property type="entry name" value="PolyA_polymerase"/>
    <property type="match status" value="1"/>
</dbReference>
<evidence type="ECO:0000256" key="16">
    <source>
        <dbReference type="SAM" id="MobiDB-lite"/>
    </source>
</evidence>
<dbReference type="SUPFAM" id="SSF55003">
    <property type="entry name" value="PAP/Archaeal CCA-adding enzyme, C-terminal domain"/>
    <property type="match status" value="1"/>
</dbReference>
<proteinExistence type="inferred from homology"/>
<evidence type="ECO:0000256" key="9">
    <source>
        <dbReference type="ARBA" id="ARBA00022842"/>
    </source>
</evidence>
<dbReference type="InterPro" id="IPR014492">
    <property type="entry name" value="PolyA_polymerase"/>
</dbReference>
<evidence type="ECO:0000256" key="10">
    <source>
        <dbReference type="ARBA" id="ARBA00022884"/>
    </source>
</evidence>
<dbReference type="GO" id="GO:0033620">
    <property type="term" value="C:Mei2 nuclear dot complex"/>
    <property type="evidence" value="ECO:0007669"/>
    <property type="project" value="EnsemblFungi"/>
</dbReference>
<dbReference type="InterPro" id="IPR007012">
    <property type="entry name" value="PolA_pol_cen_dom"/>
</dbReference>
<dbReference type="GO" id="GO:0005634">
    <property type="term" value="C:nucleus"/>
    <property type="evidence" value="ECO:0000318"/>
    <property type="project" value="GO_Central"/>
</dbReference>
<keyword evidence="4 13" id="KW-0507">mRNA processing</keyword>
<dbReference type="Gene3D" id="1.10.1410.10">
    <property type="match status" value="1"/>
</dbReference>
<feature type="binding site" evidence="14">
    <location>
        <position position="153"/>
    </location>
    <ligand>
        <name>ATP</name>
        <dbReference type="ChEBI" id="CHEBI:30616"/>
    </ligand>
</feature>
<evidence type="ECO:0000256" key="11">
    <source>
        <dbReference type="ARBA" id="ARBA00023211"/>
    </source>
</evidence>
<feature type="compositionally biased region" description="Basic and acidic residues" evidence="16">
    <location>
        <begin position="543"/>
        <end position="555"/>
    </location>
</feature>
<dbReference type="PANTHER" id="PTHR10682:SF10">
    <property type="entry name" value="POLYNUCLEOTIDE ADENYLYLTRANSFERASE"/>
    <property type="match status" value="1"/>
</dbReference>
<keyword evidence="5 13" id="KW-0808">Transferase</keyword>
<evidence type="ECO:0000259" key="17">
    <source>
        <dbReference type="Pfam" id="PF04926"/>
    </source>
</evidence>
<evidence type="ECO:0000259" key="18">
    <source>
        <dbReference type="Pfam" id="PF04928"/>
    </source>
</evidence>
<dbReference type="GO" id="GO:0180010">
    <property type="term" value="P:co-transcriptional mRNA 3'-end processing, cleavage and polyadenylation pathway"/>
    <property type="evidence" value="ECO:0007669"/>
    <property type="project" value="EnsemblFungi"/>
</dbReference>
<protein>
    <recommendedName>
        <fullName evidence="13">Poly(A) polymerase</fullName>
        <ecNumber evidence="13">2.7.7.19</ecNumber>
    </recommendedName>
</protein>
<feature type="binding site" evidence="15">
    <location>
        <position position="153"/>
    </location>
    <ligand>
        <name>Mg(2+)</name>
        <dbReference type="ChEBI" id="CHEBI:18420"/>
        <label>2</label>
        <note>catalytic</note>
    </ligand>
</feature>
<dbReference type="GO" id="GO:0005524">
    <property type="term" value="F:ATP binding"/>
    <property type="evidence" value="ECO:0007669"/>
    <property type="project" value="UniProtKB-UniRule"/>
</dbReference>
<keyword evidence="9 15" id="KW-0460">Magnesium</keyword>
<dbReference type="HOGENOM" id="CLU_011511_4_1_1"/>
<evidence type="ECO:0000259" key="19">
    <source>
        <dbReference type="Pfam" id="PF20750"/>
    </source>
</evidence>
<evidence type="ECO:0000256" key="8">
    <source>
        <dbReference type="ARBA" id="ARBA00022840"/>
    </source>
</evidence>
<dbReference type="STRING" id="402676.B6K102"/>
<evidence type="ECO:0000256" key="6">
    <source>
        <dbReference type="ARBA" id="ARBA00022723"/>
    </source>
</evidence>
<keyword evidence="11" id="KW-0464">Manganese</keyword>
<dbReference type="OMA" id="PAYPAMC"/>
<dbReference type="GeneID" id="7051099"/>
<feature type="region of interest" description="Disordered" evidence="16">
    <location>
        <begin position="524"/>
        <end position="563"/>
    </location>
</feature>
<keyword evidence="7 13" id="KW-0547">Nucleotide-binding</keyword>
<dbReference type="AlphaFoldDB" id="B6K102"/>
<dbReference type="Pfam" id="PF04926">
    <property type="entry name" value="PAP_RNA-bind"/>
    <property type="match status" value="1"/>
</dbReference>
<keyword evidence="8 13" id="KW-0067">ATP-binding</keyword>
<dbReference type="OrthoDB" id="412748at2759"/>
<dbReference type="GO" id="GO:1990817">
    <property type="term" value="F:poly(A) RNA polymerase activity"/>
    <property type="evidence" value="ECO:0000318"/>
    <property type="project" value="GO_Central"/>
</dbReference>
<dbReference type="InterPro" id="IPR043519">
    <property type="entry name" value="NT_sf"/>
</dbReference>
<evidence type="ECO:0000313" key="20">
    <source>
        <dbReference type="EMBL" id="EEB07623.1"/>
    </source>
</evidence>
<dbReference type="Proteomes" id="UP000001744">
    <property type="component" value="Unassembled WGS sequence"/>
</dbReference>
<evidence type="ECO:0000256" key="2">
    <source>
        <dbReference type="ARBA" id="ARBA00004123"/>
    </source>
</evidence>
<comment type="cofactor">
    <cofactor evidence="1">
        <name>Mn(2+)</name>
        <dbReference type="ChEBI" id="CHEBI:29035"/>
    </cofactor>
</comment>
<reference evidence="20 22" key="1">
    <citation type="journal article" date="2011" name="Science">
        <title>Comparative functional genomics of the fission yeasts.</title>
        <authorList>
            <person name="Rhind N."/>
            <person name="Chen Z."/>
            <person name="Yassour M."/>
            <person name="Thompson D.A."/>
            <person name="Haas B.J."/>
            <person name="Habib N."/>
            <person name="Wapinski I."/>
            <person name="Roy S."/>
            <person name="Lin M.F."/>
            <person name="Heiman D.I."/>
            <person name="Young S.K."/>
            <person name="Furuya K."/>
            <person name="Guo Y."/>
            <person name="Pidoux A."/>
            <person name="Chen H.M."/>
            <person name="Robbertse B."/>
            <person name="Goldberg J.M."/>
            <person name="Aoki K."/>
            <person name="Bayne E.H."/>
            <person name="Berlin A.M."/>
            <person name="Desjardins C.A."/>
            <person name="Dobbs E."/>
            <person name="Dukaj L."/>
            <person name="Fan L."/>
            <person name="FitzGerald M.G."/>
            <person name="French C."/>
            <person name="Gujja S."/>
            <person name="Hansen K."/>
            <person name="Keifenheim D."/>
            <person name="Levin J.Z."/>
            <person name="Mosher R.A."/>
            <person name="Mueller C.A."/>
            <person name="Pfiffner J."/>
            <person name="Priest M."/>
            <person name="Russ C."/>
            <person name="Smialowska A."/>
            <person name="Swoboda P."/>
            <person name="Sykes S.M."/>
            <person name="Vaughn M."/>
            <person name="Vengrova S."/>
            <person name="Yoder R."/>
            <person name="Zeng Q."/>
            <person name="Allshire R."/>
            <person name="Baulcombe D."/>
            <person name="Birren B.W."/>
            <person name="Brown W."/>
            <person name="Ekwall K."/>
            <person name="Kellis M."/>
            <person name="Leatherwood J."/>
            <person name="Levin H."/>
            <person name="Margalit H."/>
            <person name="Martienssen R."/>
            <person name="Nieduszynski C.A."/>
            <person name="Spatafora J.W."/>
            <person name="Friedman N."/>
            <person name="Dalgaard J.Z."/>
            <person name="Baumann P."/>
            <person name="Niki H."/>
            <person name="Regev A."/>
            <person name="Nusbaum C."/>
        </authorList>
    </citation>
    <scope>NUCLEOTIDE SEQUENCE [LARGE SCALE GENOMIC DNA]</scope>
    <source>
        <strain evidence="22">yFS275 / FY16936</strain>
    </source>
</reference>
<dbReference type="GO" id="GO:0000287">
    <property type="term" value="F:magnesium ion binding"/>
    <property type="evidence" value="ECO:0007669"/>
    <property type="project" value="EnsemblFungi"/>
</dbReference>
<comment type="subcellular location">
    <subcellularLocation>
        <location evidence="2 13">Nucleus</location>
    </subcellularLocation>
</comment>
<feature type="binding site" evidence="14">
    <location>
        <position position="223"/>
    </location>
    <ligand>
        <name>ATP</name>
        <dbReference type="ChEBI" id="CHEBI:30616"/>
    </ligand>
</feature>
<feature type="binding site" evidence="15">
    <location>
        <position position="99"/>
    </location>
    <ligand>
        <name>Mg(2+)</name>
        <dbReference type="ChEBI" id="CHEBI:18420"/>
        <label>2</label>
        <note>catalytic</note>
    </ligand>
</feature>
<keyword evidence="6 15" id="KW-0479">Metal-binding</keyword>
<evidence type="ECO:0000313" key="21">
    <source>
        <dbReference type="JaponicusDB" id="SJAG_02720"/>
    </source>
</evidence>
<evidence type="ECO:0000256" key="4">
    <source>
        <dbReference type="ARBA" id="ARBA00022664"/>
    </source>
</evidence>
<dbReference type="InterPro" id="IPR011068">
    <property type="entry name" value="NuclTrfase_I-like_C"/>
</dbReference>
<dbReference type="FunFam" id="3.30.460.10:FF:000002">
    <property type="entry name" value="Poly(A) polymerase alpha, putative"/>
    <property type="match status" value="1"/>
</dbReference>
<dbReference type="EC" id="2.7.7.19" evidence="13"/>
<feature type="domain" description="Poly(A) polymerase nucleotidyltransferase" evidence="19">
    <location>
        <begin position="7"/>
        <end position="200"/>
    </location>
</feature>
<comment type="catalytic activity">
    <reaction evidence="13">
        <text>RNA(n) + ATP = RNA(n)-3'-adenine ribonucleotide + diphosphate</text>
        <dbReference type="Rhea" id="RHEA:11332"/>
        <dbReference type="Rhea" id="RHEA-COMP:14527"/>
        <dbReference type="Rhea" id="RHEA-COMP:17347"/>
        <dbReference type="ChEBI" id="CHEBI:30616"/>
        <dbReference type="ChEBI" id="CHEBI:33019"/>
        <dbReference type="ChEBI" id="CHEBI:140395"/>
        <dbReference type="ChEBI" id="CHEBI:173115"/>
        <dbReference type="EC" id="2.7.7.19"/>
    </reaction>
</comment>
<evidence type="ECO:0000256" key="1">
    <source>
        <dbReference type="ARBA" id="ARBA00001936"/>
    </source>
</evidence>
<name>B6K102_SCHJY</name>
<evidence type="ECO:0000256" key="15">
    <source>
        <dbReference type="PIRSR" id="PIRSR018425-2"/>
    </source>
</evidence>
<dbReference type="eggNOG" id="KOG2245">
    <property type="taxonomic scope" value="Eukaryota"/>
</dbReference>
<dbReference type="Gene3D" id="3.30.70.590">
    <property type="entry name" value="Poly(A) polymerase predicted RNA binding domain"/>
    <property type="match status" value="1"/>
</dbReference>
<dbReference type="GO" id="GO:0005847">
    <property type="term" value="C:mRNA cleavage and polyadenylation specificity factor complex"/>
    <property type="evidence" value="ECO:0007669"/>
    <property type="project" value="EnsemblFungi"/>
</dbReference>
<feature type="binding site" evidence="15">
    <location>
        <position position="101"/>
    </location>
    <ligand>
        <name>Mg(2+)</name>
        <dbReference type="ChEBI" id="CHEBI:18420"/>
        <label>2</label>
        <note>catalytic</note>
    </ligand>
</feature>
<dbReference type="EMBL" id="KE651166">
    <property type="protein sequence ID" value="EEB07623.1"/>
    <property type="molecule type" value="Genomic_DNA"/>
</dbReference>
<comment type="function">
    <text evidence="13">Polymerase that creates the 3'-poly(A) tail of mRNA's.</text>
</comment>
<keyword evidence="12 13" id="KW-0539">Nucleus</keyword>
<feature type="binding site" evidence="14">
    <location>
        <position position="214"/>
    </location>
    <ligand>
        <name>ATP</name>
        <dbReference type="ChEBI" id="CHEBI:30616"/>
    </ligand>
</feature>
<dbReference type="RefSeq" id="XP_002173916.1">
    <property type="nucleotide sequence ID" value="XM_002173880.2"/>
</dbReference>
<feature type="binding site" evidence="15">
    <location>
        <position position="101"/>
    </location>
    <ligand>
        <name>Mg(2+)</name>
        <dbReference type="ChEBI" id="CHEBI:18420"/>
        <label>1</label>
        <note>catalytic</note>
    </ligand>
</feature>